<feature type="transmembrane region" description="Helical" evidence="1">
    <location>
        <begin position="179"/>
        <end position="200"/>
    </location>
</feature>
<feature type="transmembrane region" description="Helical" evidence="1">
    <location>
        <begin position="234"/>
        <end position="253"/>
    </location>
</feature>
<organism evidence="2 3">
    <name type="scientific">Pseudomonas fluorescens</name>
    <dbReference type="NCBI Taxonomy" id="294"/>
    <lineage>
        <taxon>Bacteria</taxon>
        <taxon>Pseudomonadati</taxon>
        <taxon>Pseudomonadota</taxon>
        <taxon>Gammaproteobacteria</taxon>
        <taxon>Pseudomonadales</taxon>
        <taxon>Pseudomonadaceae</taxon>
        <taxon>Pseudomonas</taxon>
    </lineage>
</organism>
<protein>
    <submittedName>
        <fullName evidence="2">Uncharacterized protein</fullName>
    </submittedName>
</protein>
<feature type="transmembrane region" description="Helical" evidence="1">
    <location>
        <begin position="104"/>
        <end position="124"/>
    </location>
</feature>
<keyword evidence="1" id="KW-1133">Transmembrane helix</keyword>
<evidence type="ECO:0000256" key="1">
    <source>
        <dbReference type="SAM" id="Phobius"/>
    </source>
</evidence>
<sequence length="254" mass="28370">MTLRTSEKIFLLIGIVDFIGIFSLLGVMLYVAKTKTETILSHLTNSSISSKLIMLWHGGPWGRIYMMGEVFGIMRCPELYIHTGRLCAKDFEHFPRKLRNNLIALYRMVFFFFAIMVCLGVFSSTDSISEIAQGPIAIIAIVSFTGLVLVNGILLYIAKRRLALILDSLKRSSITSSLVMLWQAGLGGRIYMLGEIFGILKKPSRYISQGKVSAVDVKNFPPKLKRDLLTLNKYQQIFGLTFVGFGLLALSGLT</sequence>
<name>A0A448E2X4_PSEFL</name>
<dbReference type="EMBL" id="LR134318">
    <property type="protein sequence ID" value="VEF13332.1"/>
    <property type="molecule type" value="Genomic_DNA"/>
</dbReference>
<accession>A0A448E2X4</accession>
<dbReference type="AlphaFoldDB" id="A0A448E2X4"/>
<evidence type="ECO:0000313" key="3">
    <source>
        <dbReference type="Proteomes" id="UP000281909"/>
    </source>
</evidence>
<feature type="transmembrane region" description="Helical" evidence="1">
    <location>
        <begin position="136"/>
        <end position="158"/>
    </location>
</feature>
<dbReference type="RefSeq" id="WP_126367144.1">
    <property type="nucleotide sequence ID" value="NZ_LR134318.1"/>
</dbReference>
<dbReference type="OrthoDB" id="6900259at2"/>
<gene>
    <name evidence="2" type="ORF">NCTC9428_05028</name>
</gene>
<proteinExistence type="predicted"/>
<keyword evidence="1" id="KW-0472">Membrane</keyword>
<reference evidence="2 3" key="1">
    <citation type="submission" date="2018-12" db="EMBL/GenBank/DDBJ databases">
        <authorList>
            <consortium name="Pathogen Informatics"/>
        </authorList>
    </citation>
    <scope>NUCLEOTIDE SEQUENCE [LARGE SCALE GENOMIC DNA]</scope>
    <source>
        <strain evidence="2 3">NCTC9428</strain>
    </source>
</reference>
<evidence type="ECO:0000313" key="2">
    <source>
        <dbReference type="EMBL" id="VEF13332.1"/>
    </source>
</evidence>
<feature type="transmembrane region" description="Helical" evidence="1">
    <location>
        <begin position="12"/>
        <end position="32"/>
    </location>
</feature>
<keyword evidence="1" id="KW-0812">Transmembrane</keyword>
<dbReference type="Proteomes" id="UP000281909">
    <property type="component" value="Chromosome"/>
</dbReference>